<reference evidence="1 2" key="1">
    <citation type="submission" date="2019-05" db="EMBL/GenBank/DDBJ databases">
        <title>Another draft genome of Portunus trituberculatus and its Hox gene families provides insights of decapod evolution.</title>
        <authorList>
            <person name="Jeong J.-H."/>
            <person name="Song I."/>
            <person name="Kim S."/>
            <person name="Choi T."/>
            <person name="Kim D."/>
            <person name="Ryu S."/>
            <person name="Kim W."/>
        </authorList>
    </citation>
    <scope>NUCLEOTIDE SEQUENCE [LARGE SCALE GENOMIC DNA]</scope>
    <source>
        <tissue evidence="1">Muscle</tissue>
    </source>
</reference>
<dbReference type="EMBL" id="VSRR010097142">
    <property type="protein sequence ID" value="MPC94069.1"/>
    <property type="molecule type" value="Genomic_DNA"/>
</dbReference>
<proteinExistence type="predicted"/>
<organism evidence="1 2">
    <name type="scientific">Portunus trituberculatus</name>
    <name type="common">Swimming crab</name>
    <name type="synonym">Neptunus trituberculatus</name>
    <dbReference type="NCBI Taxonomy" id="210409"/>
    <lineage>
        <taxon>Eukaryota</taxon>
        <taxon>Metazoa</taxon>
        <taxon>Ecdysozoa</taxon>
        <taxon>Arthropoda</taxon>
        <taxon>Crustacea</taxon>
        <taxon>Multicrustacea</taxon>
        <taxon>Malacostraca</taxon>
        <taxon>Eumalacostraca</taxon>
        <taxon>Eucarida</taxon>
        <taxon>Decapoda</taxon>
        <taxon>Pleocyemata</taxon>
        <taxon>Brachyura</taxon>
        <taxon>Eubrachyura</taxon>
        <taxon>Portunoidea</taxon>
        <taxon>Portunidae</taxon>
        <taxon>Portuninae</taxon>
        <taxon>Portunus</taxon>
    </lineage>
</organism>
<keyword evidence="2" id="KW-1185">Reference proteome</keyword>
<dbReference type="AlphaFoldDB" id="A0A5B7JGN3"/>
<dbReference type="Proteomes" id="UP000324222">
    <property type="component" value="Unassembled WGS sequence"/>
</dbReference>
<name>A0A5B7JGN3_PORTR</name>
<sequence>MSGVVMILLTTTLSTDLPRGLQYVETCTAGVTSQLEARGYSGTATL</sequence>
<evidence type="ECO:0000313" key="2">
    <source>
        <dbReference type="Proteomes" id="UP000324222"/>
    </source>
</evidence>
<gene>
    <name evidence="1" type="ORF">E2C01_089221</name>
</gene>
<protein>
    <submittedName>
        <fullName evidence="1">Uncharacterized protein</fullName>
    </submittedName>
</protein>
<comment type="caution">
    <text evidence="1">The sequence shown here is derived from an EMBL/GenBank/DDBJ whole genome shotgun (WGS) entry which is preliminary data.</text>
</comment>
<evidence type="ECO:0000313" key="1">
    <source>
        <dbReference type="EMBL" id="MPC94069.1"/>
    </source>
</evidence>
<accession>A0A5B7JGN3</accession>